<evidence type="ECO:0000313" key="4">
    <source>
        <dbReference type="Proteomes" id="UP000219559"/>
    </source>
</evidence>
<accession>A0A2A4G8K8</accession>
<comment type="similarity">
    <text evidence="1">Belongs to the universal stress protein A family.</text>
</comment>
<organism evidence="3 4">
    <name type="scientific">Sediminicola luteus</name>
    <dbReference type="NCBI Taxonomy" id="319238"/>
    <lineage>
        <taxon>Bacteria</taxon>
        <taxon>Pseudomonadati</taxon>
        <taxon>Bacteroidota</taxon>
        <taxon>Flavobacteriia</taxon>
        <taxon>Flavobacteriales</taxon>
        <taxon>Flavobacteriaceae</taxon>
        <taxon>Sediminicola</taxon>
    </lineage>
</organism>
<dbReference type="InterPro" id="IPR006016">
    <property type="entry name" value="UspA"/>
</dbReference>
<dbReference type="AlphaFoldDB" id="A0A2A4G8K8"/>
<evidence type="ECO:0000256" key="1">
    <source>
        <dbReference type="ARBA" id="ARBA00008791"/>
    </source>
</evidence>
<dbReference type="OrthoDB" id="1522603at2"/>
<evidence type="ECO:0000313" key="3">
    <source>
        <dbReference type="EMBL" id="PCE64763.1"/>
    </source>
</evidence>
<name>A0A2A4G8K8_9FLAO</name>
<evidence type="ECO:0000259" key="2">
    <source>
        <dbReference type="Pfam" id="PF00582"/>
    </source>
</evidence>
<dbReference type="InterPro" id="IPR006015">
    <property type="entry name" value="Universal_stress_UspA"/>
</dbReference>
<feature type="domain" description="UspA" evidence="2">
    <location>
        <begin position="4"/>
        <end position="130"/>
    </location>
</feature>
<proteinExistence type="inferred from homology"/>
<dbReference type="Proteomes" id="UP000219559">
    <property type="component" value="Unassembled WGS sequence"/>
</dbReference>
<dbReference type="PRINTS" id="PR01438">
    <property type="entry name" value="UNVRSLSTRESS"/>
</dbReference>
<protein>
    <recommendedName>
        <fullName evidence="2">UspA domain-containing protein</fullName>
    </recommendedName>
</protein>
<dbReference type="EMBL" id="NBWU01000002">
    <property type="protein sequence ID" value="PCE64763.1"/>
    <property type="molecule type" value="Genomic_DNA"/>
</dbReference>
<reference evidence="3 4" key="1">
    <citation type="submission" date="2017-04" db="EMBL/GenBank/DDBJ databases">
        <title>A new member of the family Flavobacteriaceae isolated from ascidians.</title>
        <authorList>
            <person name="Chen L."/>
        </authorList>
    </citation>
    <scope>NUCLEOTIDE SEQUENCE [LARGE SCALE GENOMIC DNA]</scope>
    <source>
        <strain evidence="3 4">HQA918</strain>
    </source>
</reference>
<dbReference type="CDD" id="cd00293">
    <property type="entry name" value="USP-like"/>
    <property type="match status" value="1"/>
</dbReference>
<dbReference type="SUPFAM" id="SSF52402">
    <property type="entry name" value="Adenine nucleotide alpha hydrolases-like"/>
    <property type="match status" value="2"/>
</dbReference>
<comment type="caution">
    <text evidence="3">The sequence shown here is derived from an EMBL/GenBank/DDBJ whole genome shotgun (WGS) entry which is preliminary data.</text>
</comment>
<dbReference type="Pfam" id="PF00582">
    <property type="entry name" value="Usp"/>
    <property type="match status" value="1"/>
</dbReference>
<gene>
    <name evidence="3" type="ORF">B7P33_06215</name>
</gene>
<keyword evidence="4" id="KW-1185">Reference proteome</keyword>
<dbReference type="RefSeq" id="WP_097440042.1">
    <property type="nucleotide sequence ID" value="NZ_KZ300476.1"/>
</dbReference>
<dbReference type="Gene3D" id="3.40.50.12370">
    <property type="match status" value="1"/>
</dbReference>
<sequence length="269" mass="31404">MNTIKEILIPFNFMPSSKKALVYALNYINRDEDVNIRALMVLDRKINETLMNDYQEDFQKFLEPHLNPLKKKPSLHFDYGDLTERVLDNQKKWNSNLVIMGTRGDMDYGAVLATRTSHLVLEADCPVLSIPLICHREDQEPKKIALVLGHEEIEDKNLLLTLLEVVRHFNAKLYVLTVYPDQIFHDAEERQIDAKNESTLEYYLEHFYEAHTYKKSTDLEEEIQRYIKEHDIDILSILPRNHLHRGKASKGKLTALLTIHSRIPVLALD</sequence>